<dbReference type="GeneID" id="63695563"/>
<organism evidence="1 2">
    <name type="scientific">Aspergillus ruber (strain CBS 135680)</name>
    <dbReference type="NCBI Taxonomy" id="1388766"/>
    <lineage>
        <taxon>Eukaryota</taxon>
        <taxon>Fungi</taxon>
        <taxon>Dikarya</taxon>
        <taxon>Ascomycota</taxon>
        <taxon>Pezizomycotina</taxon>
        <taxon>Eurotiomycetes</taxon>
        <taxon>Eurotiomycetidae</taxon>
        <taxon>Eurotiales</taxon>
        <taxon>Aspergillaceae</taxon>
        <taxon>Aspergillus</taxon>
        <taxon>Aspergillus subgen. Aspergillus</taxon>
    </lineage>
</organism>
<dbReference type="Proteomes" id="UP000019804">
    <property type="component" value="Unassembled WGS sequence"/>
</dbReference>
<evidence type="ECO:0000313" key="2">
    <source>
        <dbReference type="Proteomes" id="UP000019804"/>
    </source>
</evidence>
<name>A0A017S5K1_ASPRC</name>
<dbReference type="AlphaFoldDB" id="A0A017S5K1"/>
<proteinExistence type="predicted"/>
<evidence type="ECO:0000313" key="1">
    <source>
        <dbReference type="EMBL" id="EYE91435.1"/>
    </source>
</evidence>
<dbReference type="EMBL" id="KK088445">
    <property type="protein sequence ID" value="EYE91435.1"/>
    <property type="molecule type" value="Genomic_DNA"/>
</dbReference>
<accession>A0A017S5K1</accession>
<gene>
    <name evidence="1" type="ORF">EURHEDRAFT_406092</name>
</gene>
<reference evidence="2" key="1">
    <citation type="journal article" date="2014" name="Nat. Commun.">
        <title>Genomic adaptations of the halophilic Dead Sea filamentous fungus Eurotium rubrum.</title>
        <authorList>
            <person name="Kis-Papo T."/>
            <person name="Weig A.R."/>
            <person name="Riley R."/>
            <person name="Persoh D."/>
            <person name="Salamov A."/>
            <person name="Sun H."/>
            <person name="Lipzen A."/>
            <person name="Wasser S.P."/>
            <person name="Rambold G."/>
            <person name="Grigoriev I.V."/>
            <person name="Nevo E."/>
        </authorList>
    </citation>
    <scope>NUCLEOTIDE SEQUENCE [LARGE SCALE GENOMIC DNA]</scope>
    <source>
        <strain evidence="2">CBS 135680</strain>
    </source>
</reference>
<protein>
    <submittedName>
        <fullName evidence="1">Uncharacterized protein</fullName>
    </submittedName>
</protein>
<sequence length="165" mass="18666">MSISPKGKLKKEASTSTFSTTAIIPQPIQKRDGEYKLQIKKQILQVVPGPGRYLGIFIQISNHVKYPRYTLVPHDILPATKTIKLNPRPSYQNAEHLLWFDSLSGSGMRHILHQLPAMCFPVHPSRICGCAGKKFGFSEDHFVPHHPYELMRGISDPMRDIHTLA</sequence>
<keyword evidence="2" id="KW-1185">Reference proteome</keyword>
<dbReference type="HOGENOM" id="CLU_1610402_0_0_1"/>
<dbReference type="RefSeq" id="XP_040635125.1">
    <property type="nucleotide sequence ID" value="XM_040780439.1"/>
</dbReference>